<name>A0ABT7YB92_9BACT</name>
<keyword evidence="2" id="KW-1185">Reference proteome</keyword>
<proteinExistence type="predicted"/>
<protein>
    <recommendedName>
        <fullName evidence="3">Paeninodin family lasso peptide</fullName>
    </recommendedName>
</protein>
<evidence type="ECO:0000313" key="2">
    <source>
        <dbReference type="Proteomes" id="UP001171916"/>
    </source>
</evidence>
<comment type="caution">
    <text evidence="1">The sequence shown here is derived from an EMBL/GenBank/DDBJ whole genome shotgun (WGS) entry which is preliminary data.</text>
</comment>
<accession>A0ABT7YB92</accession>
<sequence length="59" mass="6433">MSKKKKNKVSFTKAETPSAWEELDLEGIQGVLPSDRDLTQNIGCVGKSQIKPSDKGAKD</sequence>
<organism evidence="1 2">
    <name type="scientific">Algoriphagus sediminis</name>
    <dbReference type="NCBI Taxonomy" id="3057113"/>
    <lineage>
        <taxon>Bacteria</taxon>
        <taxon>Pseudomonadati</taxon>
        <taxon>Bacteroidota</taxon>
        <taxon>Cytophagia</taxon>
        <taxon>Cytophagales</taxon>
        <taxon>Cyclobacteriaceae</taxon>
        <taxon>Algoriphagus</taxon>
    </lineage>
</organism>
<dbReference type="EMBL" id="JAUEPH010000003">
    <property type="protein sequence ID" value="MDN3203796.1"/>
    <property type="molecule type" value="Genomic_DNA"/>
</dbReference>
<gene>
    <name evidence="1" type="ORF">QVH07_06530</name>
</gene>
<evidence type="ECO:0000313" key="1">
    <source>
        <dbReference type="EMBL" id="MDN3203796.1"/>
    </source>
</evidence>
<dbReference type="Proteomes" id="UP001171916">
    <property type="component" value="Unassembled WGS sequence"/>
</dbReference>
<reference evidence="1" key="1">
    <citation type="submission" date="2023-06" db="EMBL/GenBank/DDBJ databases">
        <title>Robiginitalea aurantiacus sp. nov. and Algoriphagus sediminis sp. nov., isolated from coastal sediment.</title>
        <authorList>
            <person name="Zhou Z.Y."/>
            <person name="An J."/>
            <person name="Jia Y.W."/>
            <person name="Du Z.J."/>
        </authorList>
    </citation>
    <scope>NUCLEOTIDE SEQUENCE</scope>
    <source>
        <strain evidence="1">C2-7</strain>
    </source>
</reference>
<evidence type="ECO:0008006" key="3">
    <source>
        <dbReference type="Google" id="ProtNLM"/>
    </source>
</evidence>